<organism evidence="5 6">
    <name type="scientific">Candidatus Collierbacteria bacterium RIFOXYB1_FULL_49_13</name>
    <dbReference type="NCBI Taxonomy" id="1817728"/>
    <lineage>
        <taxon>Bacteria</taxon>
        <taxon>Candidatus Collieribacteriota</taxon>
    </lineage>
</organism>
<accession>A0A1F5FGX0</accession>
<feature type="domain" description="Glycosyltransferase 2-like" evidence="4">
    <location>
        <begin position="7"/>
        <end position="155"/>
    </location>
</feature>
<dbReference type="InterPro" id="IPR001173">
    <property type="entry name" value="Glyco_trans_2-like"/>
</dbReference>
<dbReference type="Gene3D" id="3.90.550.10">
    <property type="entry name" value="Spore Coat Polysaccharide Biosynthesis Protein SpsA, Chain A"/>
    <property type="match status" value="1"/>
</dbReference>
<comment type="caution">
    <text evidence="5">The sequence shown here is derived from an EMBL/GenBank/DDBJ whole genome shotgun (WGS) entry which is preliminary data.</text>
</comment>
<comment type="similarity">
    <text evidence="1">Belongs to the glycosyltransferase 2 family.</text>
</comment>
<name>A0A1F5FGX0_9BACT</name>
<dbReference type="PANTHER" id="PTHR43179">
    <property type="entry name" value="RHAMNOSYLTRANSFERASE WBBL"/>
    <property type="match status" value="1"/>
</dbReference>
<keyword evidence="3" id="KW-0808">Transferase</keyword>
<gene>
    <name evidence="5" type="ORF">A2368_00395</name>
</gene>
<proteinExistence type="inferred from homology"/>
<evidence type="ECO:0000313" key="5">
    <source>
        <dbReference type="EMBL" id="OGD78866.1"/>
    </source>
</evidence>
<dbReference type="AlphaFoldDB" id="A0A1F5FGX0"/>
<evidence type="ECO:0000256" key="2">
    <source>
        <dbReference type="ARBA" id="ARBA00022676"/>
    </source>
</evidence>
<dbReference type="Proteomes" id="UP000176682">
    <property type="component" value="Unassembled WGS sequence"/>
</dbReference>
<dbReference type="EMBL" id="MFAM01000033">
    <property type="protein sequence ID" value="OGD78866.1"/>
    <property type="molecule type" value="Genomic_DNA"/>
</dbReference>
<evidence type="ECO:0000259" key="4">
    <source>
        <dbReference type="Pfam" id="PF00535"/>
    </source>
</evidence>
<evidence type="ECO:0000256" key="3">
    <source>
        <dbReference type="ARBA" id="ARBA00022679"/>
    </source>
</evidence>
<dbReference type="GO" id="GO:0016757">
    <property type="term" value="F:glycosyltransferase activity"/>
    <property type="evidence" value="ECO:0007669"/>
    <property type="project" value="UniProtKB-KW"/>
</dbReference>
<dbReference type="PANTHER" id="PTHR43179:SF12">
    <property type="entry name" value="GALACTOFURANOSYLTRANSFERASE GLFT2"/>
    <property type="match status" value="1"/>
</dbReference>
<keyword evidence="2" id="KW-0328">Glycosyltransferase</keyword>
<evidence type="ECO:0000256" key="1">
    <source>
        <dbReference type="ARBA" id="ARBA00006739"/>
    </source>
</evidence>
<sequence length="299" mass="34000">MDKPTVSIVIPSWNSETQLKQNLPHVFKAAERVNAEIVVVDDASTFDASAQFLRSLGKKIRFYENPTNGGFSATVNRGVKLAHGEIVILLNTDVRPSPDCFLNCVAQFKDPSLFAVTFNSGEAWAGGKWKTGLLQHAKVEPTKANAQKQNPSLWASGGQAAFARTKWLELGGMDLLYKPFYWEDVDLGYRAWKRGWRIVWEPTCRCVHDHQKSVIASNFTTEFVQATAQRNQFLFVWKNIHESDLIRSHLLEIPRFLKNYPGPFFRALALLPQALRSRRIEKLASVRSDRDILALWQNQ</sequence>
<dbReference type="CDD" id="cd04186">
    <property type="entry name" value="GT_2_like_c"/>
    <property type="match status" value="1"/>
</dbReference>
<dbReference type="Pfam" id="PF00535">
    <property type="entry name" value="Glycos_transf_2"/>
    <property type="match status" value="1"/>
</dbReference>
<reference evidence="5 6" key="1">
    <citation type="journal article" date="2016" name="Nat. Commun.">
        <title>Thousands of microbial genomes shed light on interconnected biogeochemical processes in an aquifer system.</title>
        <authorList>
            <person name="Anantharaman K."/>
            <person name="Brown C.T."/>
            <person name="Hug L.A."/>
            <person name="Sharon I."/>
            <person name="Castelle C.J."/>
            <person name="Probst A.J."/>
            <person name="Thomas B.C."/>
            <person name="Singh A."/>
            <person name="Wilkins M.J."/>
            <person name="Karaoz U."/>
            <person name="Brodie E.L."/>
            <person name="Williams K.H."/>
            <person name="Hubbard S.S."/>
            <person name="Banfield J.F."/>
        </authorList>
    </citation>
    <scope>NUCLEOTIDE SEQUENCE [LARGE SCALE GENOMIC DNA]</scope>
</reference>
<dbReference type="InterPro" id="IPR029044">
    <property type="entry name" value="Nucleotide-diphossugar_trans"/>
</dbReference>
<protein>
    <recommendedName>
        <fullName evidence="4">Glycosyltransferase 2-like domain-containing protein</fullName>
    </recommendedName>
</protein>
<dbReference type="SUPFAM" id="SSF53448">
    <property type="entry name" value="Nucleotide-diphospho-sugar transferases"/>
    <property type="match status" value="1"/>
</dbReference>
<evidence type="ECO:0000313" key="6">
    <source>
        <dbReference type="Proteomes" id="UP000176682"/>
    </source>
</evidence>